<dbReference type="InterPro" id="IPR014711">
    <property type="entry name" value="TopoI_cat_a-hlx-sub_euk"/>
</dbReference>
<gene>
    <name evidence="9" type="ORF">FB557_0270</name>
</gene>
<proteinExistence type="inferred from homology"/>
<comment type="similarity">
    <text evidence="2">Belongs to the type IB topoisomerase family.</text>
</comment>
<evidence type="ECO:0000256" key="5">
    <source>
        <dbReference type="ARBA" id="ARBA00023125"/>
    </source>
</evidence>
<dbReference type="Proteomes" id="UP000315628">
    <property type="component" value="Unassembled WGS sequence"/>
</dbReference>
<evidence type="ECO:0000256" key="3">
    <source>
        <dbReference type="ARBA" id="ARBA00012891"/>
    </source>
</evidence>
<dbReference type="OrthoDB" id="9778962at2"/>
<sequence>MRLRTVSPRSKGWTRRRAGRGFTYLDGDGQRLPADDVERIRGLAIPPAWQDVWICPVPNGHIQAVGTDDAGRRQYLYHPQWRVKRDEAKYDRVLTAARRLPEARKRIALDLGAEGMPLTRATAAAVRLLDLGYFRIGSQSYTDDNGSFGLTTLERSHVRAAKGALVFAFVGKGGIDQSITIEDEEVAAALAVMRRRRGGSGRLLAYKDGRRWSDLEAALVNEYLAELFEGESITAKDFRTWHATVHAAVALARSEEPGDTKASRRRAIKAAVEEVAAYLGNTPTIAKGSYIDPRVLDLYESGTKLTIPTSKRRRTVEQEQVAIERAVRELLA</sequence>
<dbReference type="GO" id="GO:0006265">
    <property type="term" value="P:DNA topological change"/>
    <property type="evidence" value="ECO:0007669"/>
    <property type="project" value="InterPro"/>
</dbReference>
<keyword evidence="6 9" id="KW-0413">Isomerase</keyword>
<dbReference type="Gene3D" id="3.30.66.10">
    <property type="entry name" value="DNA topoisomerase I domain"/>
    <property type="match status" value="1"/>
</dbReference>
<dbReference type="InterPro" id="IPR035447">
    <property type="entry name" value="DNA_topo_I_N_sf"/>
</dbReference>
<comment type="caution">
    <text evidence="9">The sequence shown here is derived from an EMBL/GenBank/DDBJ whole genome shotgun (WGS) entry which is preliminary data.</text>
</comment>
<dbReference type="InterPro" id="IPR001631">
    <property type="entry name" value="TopoI"/>
</dbReference>
<reference evidence="9 10" key="1">
    <citation type="submission" date="2019-06" db="EMBL/GenBank/DDBJ databases">
        <title>Sequencing the genomes of 1000 actinobacteria strains.</title>
        <authorList>
            <person name="Klenk H.-P."/>
        </authorList>
    </citation>
    <scope>NUCLEOTIDE SEQUENCE [LARGE SCALE GENOMIC DNA]</scope>
    <source>
        <strain evidence="9 10">DSM 18935</strain>
    </source>
</reference>
<keyword evidence="10" id="KW-1185">Reference proteome</keyword>
<evidence type="ECO:0000256" key="4">
    <source>
        <dbReference type="ARBA" id="ARBA00023029"/>
    </source>
</evidence>
<keyword evidence="5" id="KW-0238">DNA-binding</keyword>
<comment type="catalytic activity">
    <reaction evidence="1">
        <text>ATP-independent breakage of single-stranded DNA, followed by passage and rejoining.</text>
        <dbReference type="EC" id="5.6.2.1"/>
    </reaction>
</comment>
<name>A0A560WGW2_9MICO</name>
<organism evidence="9 10">
    <name type="scientific">Marihabitans asiaticum</name>
    <dbReference type="NCBI Taxonomy" id="415218"/>
    <lineage>
        <taxon>Bacteria</taxon>
        <taxon>Bacillati</taxon>
        <taxon>Actinomycetota</taxon>
        <taxon>Actinomycetes</taxon>
        <taxon>Micrococcales</taxon>
        <taxon>Intrasporangiaceae</taxon>
        <taxon>Marihabitans</taxon>
    </lineage>
</organism>
<feature type="domain" description="DNA topoisomerase I catalytic core eukaryotic-type" evidence="7">
    <location>
        <begin position="80"/>
        <end position="288"/>
    </location>
</feature>
<dbReference type="InterPro" id="IPR049331">
    <property type="entry name" value="Top1B_N_bact"/>
</dbReference>
<protein>
    <recommendedName>
        <fullName evidence="3">DNA topoisomerase</fullName>
        <ecNumber evidence="3">5.6.2.1</ecNumber>
    </recommendedName>
</protein>
<dbReference type="SUPFAM" id="SSF55869">
    <property type="entry name" value="DNA topoisomerase I domain"/>
    <property type="match status" value="1"/>
</dbReference>
<dbReference type="EC" id="5.6.2.1" evidence="3"/>
<evidence type="ECO:0000259" key="8">
    <source>
        <dbReference type="Pfam" id="PF21338"/>
    </source>
</evidence>
<accession>A0A560WGW2</accession>
<feature type="domain" description="DNA topoisomerase IB N-terminal" evidence="8">
    <location>
        <begin position="21"/>
        <end position="68"/>
    </location>
</feature>
<evidence type="ECO:0000313" key="9">
    <source>
        <dbReference type="EMBL" id="TWD16734.1"/>
    </source>
</evidence>
<dbReference type="AlphaFoldDB" id="A0A560WGW2"/>
<keyword evidence="4" id="KW-0799">Topoisomerase</keyword>
<dbReference type="Pfam" id="PF01028">
    <property type="entry name" value="Topoisom_I"/>
    <property type="match status" value="1"/>
</dbReference>
<dbReference type="SUPFAM" id="SSF56349">
    <property type="entry name" value="DNA breaking-rejoining enzymes"/>
    <property type="match status" value="1"/>
</dbReference>
<dbReference type="PROSITE" id="PS52038">
    <property type="entry name" value="TOPO_IB_2"/>
    <property type="match status" value="1"/>
</dbReference>
<evidence type="ECO:0000256" key="1">
    <source>
        <dbReference type="ARBA" id="ARBA00000213"/>
    </source>
</evidence>
<evidence type="ECO:0000256" key="2">
    <source>
        <dbReference type="ARBA" id="ARBA00006645"/>
    </source>
</evidence>
<dbReference type="RefSeq" id="WP_144854938.1">
    <property type="nucleotide sequence ID" value="NZ_BAAAYT010000006.1"/>
</dbReference>
<dbReference type="InterPro" id="IPR013500">
    <property type="entry name" value="TopoI_cat_euk"/>
</dbReference>
<dbReference type="EMBL" id="VIUW01000001">
    <property type="protein sequence ID" value="TWD16734.1"/>
    <property type="molecule type" value="Genomic_DNA"/>
</dbReference>
<evidence type="ECO:0000259" key="7">
    <source>
        <dbReference type="Pfam" id="PF01028"/>
    </source>
</evidence>
<evidence type="ECO:0000313" key="10">
    <source>
        <dbReference type="Proteomes" id="UP000315628"/>
    </source>
</evidence>
<evidence type="ECO:0000256" key="6">
    <source>
        <dbReference type="ARBA" id="ARBA00023235"/>
    </source>
</evidence>
<dbReference type="GO" id="GO:0003677">
    <property type="term" value="F:DNA binding"/>
    <property type="evidence" value="ECO:0007669"/>
    <property type="project" value="UniProtKB-KW"/>
</dbReference>
<dbReference type="Gene3D" id="3.90.15.10">
    <property type="entry name" value="Topoisomerase I, Chain A, domain 3"/>
    <property type="match status" value="1"/>
</dbReference>
<dbReference type="Pfam" id="PF21338">
    <property type="entry name" value="Top1B_N_bact"/>
    <property type="match status" value="1"/>
</dbReference>
<dbReference type="InterPro" id="IPR011010">
    <property type="entry name" value="DNA_brk_join_enz"/>
</dbReference>
<dbReference type="PRINTS" id="PR00416">
    <property type="entry name" value="EUTPISMRASEI"/>
</dbReference>
<dbReference type="Gene3D" id="1.10.132.120">
    <property type="match status" value="1"/>
</dbReference>
<dbReference type="GO" id="GO:0003917">
    <property type="term" value="F:DNA topoisomerase type I (single strand cut, ATP-independent) activity"/>
    <property type="evidence" value="ECO:0007669"/>
    <property type="project" value="UniProtKB-EC"/>
</dbReference>